<keyword evidence="1 3" id="KW-0238">DNA-binding</keyword>
<reference evidence="3 4" key="1">
    <citation type="journal article" date="2017" name="Front. Microbiol.">
        <title>Labilibaculum manganireducens gen. nov., sp. nov. and Labilibaculum filiforme sp. nov., Novel Bacteroidetes Isolated from Subsurface Sediments of the Baltic Sea.</title>
        <authorList>
            <person name="Vandieken V."/>
            <person name="Marshall I.P."/>
            <person name="Niemann H."/>
            <person name="Engelen B."/>
            <person name="Cypionka H."/>
        </authorList>
    </citation>
    <scope>NUCLEOTIDE SEQUENCE [LARGE SCALE GENOMIC DNA]</scope>
    <source>
        <strain evidence="3 4">59.10-2M</strain>
    </source>
</reference>
<sequence>MAINFKVIERGQPGVVGGGEKKYYASNMISGNADIEELTEGIEKISTVSGADIRAVLYALTDVIPTMLADGKSVKLGEVGNFRVSINSEGKETAEEVNANCIKKSKIIFTPGKKLKGMLDHLKYHKL</sequence>
<dbReference type="SUPFAM" id="SSF47729">
    <property type="entry name" value="IHF-like DNA-binding proteins"/>
    <property type="match status" value="1"/>
</dbReference>
<dbReference type="InterPro" id="IPR005902">
    <property type="entry name" value="HU_DNA-bd_put"/>
</dbReference>
<dbReference type="Pfam" id="PF18291">
    <property type="entry name" value="HU-HIG"/>
    <property type="match status" value="1"/>
</dbReference>
<evidence type="ECO:0000313" key="3">
    <source>
        <dbReference type="EMBL" id="PKQ63293.1"/>
    </source>
</evidence>
<name>A0A2N3HZ74_9BACT</name>
<feature type="domain" description="HU" evidence="2">
    <location>
        <begin position="1"/>
        <end position="125"/>
    </location>
</feature>
<evidence type="ECO:0000259" key="2">
    <source>
        <dbReference type="Pfam" id="PF18291"/>
    </source>
</evidence>
<accession>A0A2N3HZ74</accession>
<dbReference type="AlphaFoldDB" id="A0A2N3HZ74"/>
<dbReference type="NCBIfam" id="TIGR01201">
    <property type="entry name" value="HU_rel"/>
    <property type="match status" value="1"/>
</dbReference>
<organism evidence="3 4">
    <name type="scientific">Labilibaculum manganireducens</name>
    <dbReference type="NCBI Taxonomy" id="1940525"/>
    <lineage>
        <taxon>Bacteria</taxon>
        <taxon>Pseudomonadati</taxon>
        <taxon>Bacteroidota</taxon>
        <taxon>Bacteroidia</taxon>
        <taxon>Marinilabiliales</taxon>
        <taxon>Marinifilaceae</taxon>
        <taxon>Labilibaculum</taxon>
    </lineage>
</organism>
<gene>
    <name evidence="3" type="ORF">BZG01_16195</name>
</gene>
<dbReference type="RefSeq" id="WP_101310930.1">
    <property type="nucleotide sequence ID" value="NZ_CAXXEE010000003.1"/>
</dbReference>
<dbReference type="Gene3D" id="4.10.520.10">
    <property type="entry name" value="IHF-like DNA-binding proteins"/>
    <property type="match status" value="1"/>
</dbReference>
<dbReference type="Proteomes" id="UP000233618">
    <property type="component" value="Unassembled WGS sequence"/>
</dbReference>
<dbReference type="GO" id="GO:0003677">
    <property type="term" value="F:DNA binding"/>
    <property type="evidence" value="ECO:0007669"/>
    <property type="project" value="UniProtKB-KW"/>
</dbReference>
<dbReference type="EMBL" id="MVDE01000030">
    <property type="protein sequence ID" value="PKQ63293.1"/>
    <property type="molecule type" value="Genomic_DNA"/>
</dbReference>
<evidence type="ECO:0000256" key="1">
    <source>
        <dbReference type="ARBA" id="ARBA00023125"/>
    </source>
</evidence>
<protein>
    <submittedName>
        <fullName evidence="3">DNA-binding protein</fullName>
    </submittedName>
</protein>
<keyword evidence="4" id="KW-1185">Reference proteome</keyword>
<comment type="caution">
    <text evidence="3">The sequence shown here is derived from an EMBL/GenBank/DDBJ whole genome shotgun (WGS) entry which is preliminary data.</text>
</comment>
<dbReference type="InterPro" id="IPR010992">
    <property type="entry name" value="IHF-like_DNA-bd_dom_sf"/>
</dbReference>
<evidence type="ECO:0000313" key="4">
    <source>
        <dbReference type="Proteomes" id="UP000233618"/>
    </source>
</evidence>
<dbReference type="InterPro" id="IPR041607">
    <property type="entry name" value="HU-HIG"/>
</dbReference>
<proteinExistence type="predicted"/>